<dbReference type="EMBL" id="NTJD01000005">
    <property type="protein sequence ID" value="PCD76586.1"/>
    <property type="molecule type" value="Genomic_DNA"/>
</dbReference>
<protein>
    <submittedName>
        <fullName evidence="7">Uncharacterized protein</fullName>
    </submittedName>
</protein>
<feature type="transmembrane region" description="Helical" evidence="6">
    <location>
        <begin position="250"/>
        <end position="273"/>
    </location>
</feature>
<accession>A0A2A4CR37</accession>
<dbReference type="PANTHER" id="PTHR30213:SF0">
    <property type="entry name" value="UPF0761 MEMBRANE PROTEIN YIHY"/>
    <property type="match status" value="1"/>
</dbReference>
<dbReference type="Pfam" id="PF03631">
    <property type="entry name" value="Virul_fac_BrkB"/>
    <property type="match status" value="1"/>
</dbReference>
<gene>
    <name evidence="7" type="ORF">CLN94_08300</name>
</gene>
<keyword evidence="5 6" id="KW-0472">Membrane</keyword>
<feature type="transmembrane region" description="Helical" evidence="6">
    <location>
        <begin position="179"/>
        <end position="201"/>
    </location>
</feature>
<name>A0A2A4CR37_9RHOB</name>
<dbReference type="GO" id="GO:0005886">
    <property type="term" value="C:plasma membrane"/>
    <property type="evidence" value="ECO:0007669"/>
    <property type="project" value="UniProtKB-SubCell"/>
</dbReference>
<dbReference type="InterPro" id="IPR017039">
    <property type="entry name" value="Virul_fac_BrkB"/>
</dbReference>
<reference evidence="7 8" key="1">
    <citation type="submission" date="2017-09" db="EMBL/GenBank/DDBJ databases">
        <title>A multilocus sequence analysis scheme for characterization of bacteria in the genus Thioclava.</title>
        <authorList>
            <person name="Liu Y."/>
            <person name="Shao Z."/>
        </authorList>
    </citation>
    <scope>NUCLEOTIDE SEQUENCE [LARGE SCALE GENOMIC DNA]</scope>
    <source>
        <strain evidence="7 8">CAU 1312</strain>
    </source>
</reference>
<proteinExistence type="predicted"/>
<dbReference type="PANTHER" id="PTHR30213">
    <property type="entry name" value="INNER MEMBRANE PROTEIN YHJD"/>
    <property type="match status" value="1"/>
</dbReference>
<evidence type="ECO:0000313" key="8">
    <source>
        <dbReference type="Proteomes" id="UP000243507"/>
    </source>
</evidence>
<keyword evidence="8" id="KW-1185">Reference proteome</keyword>
<dbReference type="AlphaFoldDB" id="A0A2A4CR37"/>
<feature type="transmembrane region" description="Helical" evidence="6">
    <location>
        <begin position="213"/>
        <end position="238"/>
    </location>
</feature>
<evidence type="ECO:0000313" key="7">
    <source>
        <dbReference type="EMBL" id="PCD76586.1"/>
    </source>
</evidence>
<feature type="transmembrane region" description="Helical" evidence="6">
    <location>
        <begin position="140"/>
        <end position="167"/>
    </location>
</feature>
<evidence type="ECO:0000256" key="2">
    <source>
        <dbReference type="ARBA" id="ARBA00022475"/>
    </source>
</evidence>
<feature type="transmembrane region" description="Helical" evidence="6">
    <location>
        <begin position="104"/>
        <end position="128"/>
    </location>
</feature>
<evidence type="ECO:0000256" key="4">
    <source>
        <dbReference type="ARBA" id="ARBA00022989"/>
    </source>
</evidence>
<comment type="caution">
    <text evidence="7">The sequence shown here is derived from an EMBL/GenBank/DDBJ whole genome shotgun (WGS) entry which is preliminary data.</text>
</comment>
<feature type="transmembrane region" description="Helical" evidence="6">
    <location>
        <begin position="21"/>
        <end position="46"/>
    </location>
</feature>
<keyword evidence="3 6" id="KW-0812">Transmembrane</keyword>
<organism evidence="7 8">
    <name type="scientific">Pseudothioclava arenosa</name>
    <dbReference type="NCBI Taxonomy" id="1795308"/>
    <lineage>
        <taxon>Bacteria</taxon>
        <taxon>Pseudomonadati</taxon>
        <taxon>Pseudomonadota</taxon>
        <taxon>Alphaproteobacteria</taxon>
        <taxon>Rhodobacterales</taxon>
        <taxon>Paracoccaceae</taxon>
        <taxon>Pseudothioclava</taxon>
    </lineage>
</organism>
<dbReference type="NCBIfam" id="TIGR00765">
    <property type="entry name" value="yihY_not_rbn"/>
    <property type="match status" value="1"/>
</dbReference>
<dbReference type="OrthoDB" id="9781030at2"/>
<evidence type="ECO:0000256" key="5">
    <source>
        <dbReference type="ARBA" id="ARBA00023136"/>
    </source>
</evidence>
<keyword evidence="4 6" id="KW-1133">Transmembrane helix</keyword>
<dbReference type="PIRSF" id="PIRSF035875">
    <property type="entry name" value="RNase_BN"/>
    <property type="match status" value="1"/>
</dbReference>
<evidence type="ECO:0000256" key="6">
    <source>
        <dbReference type="SAM" id="Phobius"/>
    </source>
</evidence>
<evidence type="ECO:0000256" key="1">
    <source>
        <dbReference type="ARBA" id="ARBA00004651"/>
    </source>
</evidence>
<sequence>MREEGAKGAVVYRVFHFASGLWNRLLISNISLISAGVAFYAMLALFPGLTATIAIWSSVADPTIISTYLEVADDFMPPEAFEIVQSQILALLAMPKSAFSISTLVSIAVALFSARAGVGALILGLNVIHGTRPRTTLASFLIGIVMTLALVGVMLVALATVVLAPILINLLPFHALGGWLMSGLPWIGMLLLLLTALGILYRYGPNAEFGRDPILSIGSLVATLVWSLASLSLTYYLANFASYNKVYGSIGAVIALLMWLYVSAFSILLGAAVNAEWAERRRDPQ</sequence>
<evidence type="ECO:0000256" key="3">
    <source>
        <dbReference type="ARBA" id="ARBA00022692"/>
    </source>
</evidence>
<dbReference type="Proteomes" id="UP000243507">
    <property type="component" value="Unassembled WGS sequence"/>
</dbReference>
<comment type="subcellular location">
    <subcellularLocation>
        <location evidence="1">Cell membrane</location>
        <topology evidence="1">Multi-pass membrane protein</topology>
    </subcellularLocation>
</comment>
<keyword evidence="2" id="KW-1003">Cell membrane</keyword>